<dbReference type="Gene3D" id="2.60.40.10">
    <property type="entry name" value="Immunoglobulins"/>
    <property type="match status" value="1"/>
</dbReference>
<comment type="subcellular location">
    <subcellularLocation>
        <location evidence="2">Endomembrane system</location>
    </subcellularLocation>
    <subcellularLocation>
        <location evidence="1">Membrane</location>
        <topology evidence="1">Single-pass membrane protein</topology>
    </subcellularLocation>
</comment>
<feature type="domain" description="Ig-like" evidence="9">
    <location>
        <begin position="54"/>
        <end position="146"/>
    </location>
</feature>
<feature type="disulfide bond" evidence="8">
    <location>
        <begin position="334"/>
        <end position="352"/>
    </location>
</feature>
<name>A0A0M3K7K5_ANISI</name>
<keyword evidence="3" id="KW-0812">Transmembrane</keyword>
<evidence type="ECO:0000256" key="4">
    <source>
        <dbReference type="ARBA" id="ARBA00022737"/>
    </source>
</evidence>
<evidence type="ECO:0000256" key="8">
    <source>
        <dbReference type="PROSITE-ProRule" id="PRU00124"/>
    </source>
</evidence>
<keyword evidence="5" id="KW-1133">Transmembrane helix</keyword>
<evidence type="ECO:0000256" key="7">
    <source>
        <dbReference type="ARBA" id="ARBA00023157"/>
    </source>
</evidence>
<keyword evidence="7 8" id="KW-1015">Disulfide bond</keyword>
<dbReference type="WBParaSite" id="ASIM_0001694601-mRNA-1">
    <property type="protein sequence ID" value="ASIM_0001694601-mRNA-1"/>
    <property type="gene ID" value="ASIM_0001694601"/>
</dbReference>
<dbReference type="SUPFAM" id="SSF48726">
    <property type="entry name" value="Immunoglobulin"/>
    <property type="match status" value="1"/>
</dbReference>
<proteinExistence type="predicted"/>
<dbReference type="PROSITE" id="PS50068">
    <property type="entry name" value="LDLRA_2"/>
    <property type="match status" value="4"/>
</dbReference>
<evidence type="ECO:0000259" key="9">
    <source>
        <dbReference type="PROSITE" id="PS50835"/>
    </source>
</evidence>
<dbReference type="SMART" id="SM00192">
    <property type="entry name" value="LDLa"/>
    <property type="match status" value="4"/>
</dbReference>
<dbReference type="GO" id="GO:0005886">
    <property type="term" value="C:plasma membrane"/>
    <property type="evidence" value="ECO:0007669"/>
    <property type="project" value="TreeGrafter"/>
</dbReference>
<evidence type="ECO:0000256" key="1">
    <source>
        <dbReference type="ARBA" id="ARBA00004167"/>
    </source>
</evidence>
<feature type="disulfide bond" evidence="8">
    <location>
        <begin position="346"/>
        <end position="361"/>
    </location>
</feature>
<dbReference type="CDD" id="cd00112">
    <property type="entry name" value="LDLa"/>
    <property type="match status" value="4"/>
</dbReference>
<dbReference type="PANTHER" id="PTHR24270">
    <property type="entry name" value="LOW-DENSITY LIPOPROTEIN RECEPTOR-RELATED"/>
    <property type="match status" value="1"/>
</dbReference>
<dbReference type="SUPFAM" id="SSF57424">
    <property type="entry name" value="LDL receptor-like module"/>
    <property type="match status" value="4"/>
</dbReference>
<dbReference type="InterPro" id="IPR036055">
    <property type="entry name" value="LDL_receptor-like_sf"/>
</dbReference>
<sequence>LFFSETISSCGAEQFTCKGDGRCIDPRLRCNRFKDCADGSDELEEYALCSRLTPIIHPLASHFDVHSDQTVELSVTIRQLPPDHQVIWSKNGEIIAQGGLTIKKDPRIHAYRSSERYFLKLANVTDEDAGRYKVTLEGLGLEAVVDVRVIPKQAQQHQHAHRPQQPVHHRQYKVSCPHDQKACQSGHCLPHSRFCDGRKDCPDGDDESNCNHPKCASNELQCRSDGVCLPKSMHCDGVEDCRDGSDEANCTHKKKTQLTMIFPPHQAHHSNVPCPDGSTPEYSFELMKTFCRHGSTYCWSHSVCPSETACIESQCCRTNLLHTLRKCPTSNWECGDGKCLPIEARCDGETQCEDESDEMHCGKSVVNFRLFRGLRWFC</sequence>
<comment type="caution">
    <text evidence="8">Lacks conserved residue(s) required for the propagation of feature annotation.</text>
</comment>
<dbReference type="InterPro" id="IPR050685">
    <property type="entry name" value="LDLR"/>
</dbReference>
<dbReference type="InterPro" id="IPR023415">
    <property type="entry name" value="LDLR_class-A_CS"/>
</dbReference>
<dbReference type="InterPro" id="IPR013783">
    <property type="entry name" value="Ig-like_fold"/>
</dbReference>
<dbReference type="Pfam" id="PF00057">
    <property type="entry name" value="Ldl_recept_a"/>
    <property type="match status" value="4"/>
</dbReference>
<feature type="disulfide bond" evidence="8">
    <location>
        <begin position="235"/>
        <end position="250"/>
    </location>
</feature>
<dbReference type="InterPro" id="IPR036179">
    <property type="entry name" value="Ig-like_dom_sf"/>
</dbReference>
<feature type="disulfide bond" evidence="8">
    <location>
        <begin position="183"/>
        <end position="201"/>
    </location>
</feature>
<dbReference type="Gene3D" id="4.10.400.10">
    <property type="entry name" value="Low-density Lipoprotein Receptor"/>
    <property type="match status" value="4"/>
</dbReference>
<dbReference type="GO" id="GO:0016192">
    <property type="term" value="P:vesicle-mediated transport"/>
    <property type="evidence" value="ECO:0007669"/>
    <property type="project" value="UniProtKB-ARBA"/>
</dbReference>
<evidence type="ECO:0000313" key="10">
    <source>
        <dbReference type="WBParaSite" id="ASIM_0001694601-mRNA-1"/>
    </source>
</evidence>
<evidence type="ECO:0000256" key="3">
    <source>
        <dbReference type="ARBA" id="ARBA00022692"/>
    </source>
</evidence>
<organism evidence="10">
    <name type="scientific">Anisakis simplex</name>
    <name type="common">Herring worm</name>
    <dbReference type="NCBI Taxonomy" id="6269"/>
    <lineage>
        <taxon>Eukaryota</taxon>
        <taxon>Metazoa</taxon>
        <taxon>Ecdysozoa</taxon>
        <taxon>Nematoda</taxon>
        <taxon>Chromadorea</taxon>
        <taxon>Rhabditida</taxon>
        <taxon>Spirurina</taxon>
        <taxon>Ascaridomorpha</taxon>
        <taxon>Ascaridoidea</taxon>
        <taxon>Anisakidae</taxon>
        <taxon>Anisakis</taxon>
        <taxon>Anisakis simplex complex</taxon>
    </lineage>
</organism>
<feature type="disulfide bond" evidence="8">
    <location>
        <begin position="327"/>
        <end position="339"/>
    </location>
</feature>
<accession>A0A0M3K7K5</accession>
<evidence type="ECO:0000256" key="6">
    <source>
        <dbReference type="ARBA" id="ARBA00023136"/>
    </source>
</evidence>
<dbReference type="PROSITE" id="PS01209">
    <property type="entry name" value="LDLRA_1"/>
    <property type="match status" value="2"/>
</dbReference>
<evidence type="ECO:0000256" key="2">
    <source>
        <dbReference type="ARBA" id="ARBA00004308"/>
    </source>
</evidence>
<dbReference type="InterPro" id="IPR002172">
    <property type="entry name" value="LDrepeatLR_classA_rpt"/>
</dbReference>
<feature type="disulfide bond" evidence="8">
    <location>
        <begin position="195"/>
        <end position="210"/>
    </location>
</feature>
<dbReference type="InterPro" id="IPR013098">
    <property type="entry name" value="Ig_I-set"/>
</dbReference>
<evidence type="ECO:0000256" key="5">
    <source>
        <dbReference type="ARBA" id="ARBA00022989"/>
    </source>
</evidence>
<feature type="disulfide bond" evidence="8">
    <location>
        <begin position="176"/>
        <end position="188"/>
    </location>
</feature>
<keyword evidence="4" id="KW-0677">Repeat</keyword>
<reference evidence="10" key="1">
    <citation type="submission" date="2017-02" db="UniProtKB">
        <authorList>
            <consortium name="WormBaseParasite"/>
        </authorList>
    </citation>
    <scope>IDENTIFICATION</scope>
</reference>
<dbReference type="GO" id="GO:0012505">
    <property type="term" value="C:endomembrane system"/>
    <property type="evidence" value="ECO:0007669"/>
    <property type="project" value="UniProtKB-SubCell"/>
</dbReference>
<protein>
    <submittedName>
        <fullName evidence="10">Ig-like domain-containing protein</fullName>
    </submittedName>
</protein>
<dbReference type="Pfam" id="PF07679">
    <property type="entry name" value="I-set"/>
    <property type="match status" value="1"/>
</dbReference>
<dbReference type="PRINTS" id="PR00261">
    <property type="entry name" value="LDLRECEPTOR"/>
</dbReference>
<dbReference type="AlphaFoldDB" id="A0A0M3K7K5"/>
<dbReference type="PROSITE" id="PS50835">
    <property type="entry name" value="IG_LIKE"/>
    <property type="match status" value="1"/>
</dbReference>
<keyword evidence="6" id="KW-0472">Membrane</keyword>
<dbReference type="InterPro" id="IPR007110">
    <property type="entry name" value="Ig-like_dom"/>
</dbReference>